<dbReference type="Proteomes" id="UP000317893">
    <property type="component" value="Unassembled WGS sequence"/>
</dbReference>
<sequence>MADVPDAAPRPTPLTRWRAAVGVLWVLVAAGCAWAARGSLLESHPAYGALLAAVLVVGLLLLASGARRRRRPARHRVATAVGRVLGAVVSVAVLGACVYLVPLTASPEAVGAMVSVDGVRVADSPTRIVLTPPAGDTGDTGAAGPTTGLVFLPGAKVDPRAYVPLLARLASRGYLVVVVKEPLDIAFLAVGETGRVLDAYPQVRHWAVGGHSLGGVVAGQEAGSDARIGGLLLWASYPLSSLADRSGLRAASVSGTRDGLTTPADVEASRAKLPAGTTYTAVPGAVHAFFGDYGAQPGDGTPTTDRSTAQTRIVEASAALLASLSG</sequence>
<dbReference type="SUPFAM" id="SSF53474">
    <property type="entry name" value="alpha/beta-Hydrolases"/>
    <property type="match status" value="1"/>
</dbReference>
<dbReference type="InterPro" id="IPR029058">
    <property type="entry name" value="AB_hydrolase_fold"/>
</dbReference>
<keyword evidence="1" id="KW-0812">Transmembrane</keyword>
<name>A0A542E1R4_9MICO</name>
<reference evidence="3 4" key="1">
    <citation type="submission" date="2019-06" db="EMBL/GenBank/DDBJ databases">
        <title>Sequencing the genomes of 1000 actinobacteria strains.</title>
        <authorList>
            <person name="Klenk H.-P."/>
        </authorList>
    </citation>
    <scope>NUCLEOTIDE SEQUENCE [LARGE SCALE GENOMIC DNA]</scope>
    <source>
        <strain evidence="3 4">DSM 18607</strain>
    </source>
</reference>
<organism evidence="3 4">
    <name type="scientific">Lapillicoccus jejuensis</name>
    <dbReference type="NCBI Taxonomy" id="402171"/>
    <lineage>
        <taxon>Bacteria</taxon>
        <taxon>Bacillati</taxon>
        <taxon>Actinomycetota</taxon>
        <taxon>Actinomycetes</taxon>
        <taxon>Micrococcales</taxon>
        <taxon>Intrasporangiaceae</taxon>
        <taxon>Lapillicoccus</taxon>
    </lineage>
</organism>
<evidence type="ECO:0000256" key="1">
    <source>
        <dbReference type="SAM" id="Phobius"/>
    </source>
</evidence>
<dbReference type="Gene3D" id="3.40.50.1820">
    <property type="entry name" value="alpha/beta hydrolase"/>
    <property type="match status" value="1"/>
</dbReference>
<comment type="caution">
    <text evidence="3">The sequence shown here is derived from an EMBL/GenBank/DDBJ whole genome shotgun (WGS) entry which is preliminary data.</text>
</comment>
<feature type="transmembrane region" description="Helical" evidence="1">
    <location>
        <begin position="45"/>
        <end position="63"/>
    </location>
</feature>
<keyword evidence="4" id="KW-1185">Reference proteome</keyword>
<accession>A0A542E1R4</accession>
<dbReference type="Pfam" id="PF12695">
    <property type="entry name" value="Abhydrolase_5"/>
    <property type="match status" value="1"/>
</dbReference>
<dbReference type="AlphaFoldDB" id="A0A542E1R4"/>
<evidence type="ECO:0000259" key="2">
    <source>
        <dbReference type="Pfam" id="PF12695"/>
    </source>
</evidence>
<protein>
    <submittedName>
        <fullName evidence="3">Alpha/beta hydrolase family protein</fullName>
    </submittedName>
</protein>
<dbReference type="InterPro" id="IPR029059">
    <property type="entry name" value="AB_hydrolase_5"/>
</dbReference>
<evidence type="ECO:0000313" key="3">
    <source>
        <dbReference type="EMBL" id="TQJ09276.1"/>
    </source>
</evidence>
<gene>
    <name evidence="3" type="ORF">FB458_2386</name>
</gene>
<dbReference type="OrthoDB" id="9780932at2"/>
<feature type="transmembrane region" description="Helical" evidence="1">
    <location>
        <begin position="84"/>
        <end position="105"/>
    </location>
</feature>
<keyword evidence="1" id="KW-0472">Membrane</keyword>
<dbReference type="EMBL" id="VFMN01000001">
    <property type="protein sequence ID" value="TQJ09276.1"/>
    <property type="molecule type" value="Genomic_DNA"/>
</dbReference>
<proteinExistence type="predicted"/>
<dbReference type="RefSeq" id="WP_141848674.1">
    <property type="nucleotide sequence ID" value="NZ_BAAAPR010000014.1"/>
</dbReference>
<dbReference type="GO" id="GO:0016787">
    <property type="term" value="F:hydrolase activity"/>
    <property type="evidence" value="ECO:0007669"/>
    <property type="project" value="UniProtKB-KW"/>
</dbReference>
<feature type="domain" description="Alpha/beta hydrolase fold-5" evidence="2">
    <location>
        <begin position="149"/>
        <end position="306"/>
    </location>
</feature>
<keyword evidence="1" id="KW-1133">Transmembrane helix</keyword>
<evidence type="ECO:0000313" key="4">
    <source>
        <dbReference type="Proteomes" id="UP000317893"/>
    </source>
</evidence>
<keyword evidence="3" id="KW-0378">Hydrolase</keyword>